<proteinExistence type="predicted"/>
<protein>
    <submittedName>
        <fullName evidence="2">Uncharacterized protein</fullName>
    </submittedName>
</protein>
<feature type="transmembrane region" description="Helical" evidence="1">
    <location>
        <begin position="41"/>
        <end position="64"/>
    </location>
</feature>
<evidence type="ECO:0000256" key="1">
    <source>
        <dbReference type="SAM" id="Phobius"/>
    </source>
</evidence>
<comment type="caution">
    <text evidence="2">The sequence shown here is derived from an EMBL/GenBank/DDBJ whole genome shotgun (WGS) entry which is preliminary data.</text>
</comment>
<name>A0AAV4UYX2_9ARAC</name>
<reference evidence="2 3" key="1">
    <citation type="submission" date="2021-06" db="EMBL/GenBank/DDBJ databases">
        <title>Caerostris darwini draft genome.</title>
        <authorList>
            <person name="Kono N."/>
            <person name="Arakawa K."/>
        </authorList>
    </citation>
    <scope>NUCLEOTIDE SEQUENCE [LARGE SCALE GENOMIC DNA]</scope>
</reference>
<sequence>MNEVISFLLWYTLMTRRKELSDLLRNVCRLGDSFDIHISKWAVTIGEVLTLFVLIGGWLVKIVLYDECDCKCSRSKQGMQKCTGNYAQAIACSKSKKDFKTVSVLLVAHQSPPFILSAWGFFYFTKGLVLVALGSVMTYSLLIIQISSTRY</sequence>
<keyword evidence="3" id="KW-1185">Reference proteome</keyword>
<evidence type="ECO:0000313" key="2">
    <source>
        <dbReference type="EMBL" id="GIY63071.1"/>
    </source>
</evidence>
<keyword evidence="1" id="KW-0812">Transmembrane</keyword>
<evidence type="ECO:0000313" key="3">
    <source>
        <dbReference type="Proteomes" id="UP001054837"/>
    </source>
</evidence>
<dbReference type="EMBL" id="BPLQ01012161">
    <property type="protein sequence ID" value="GIY63071.1"/>
    <property type="molecule type" value="Genomic_DNA"/>
</dbReference>
<keyword evidence="1" id="KW-0472">Membrane</keyword>
<feature type="transmembrane region" description="Helical" evidence="1">
    <location>
        <begin position="128"/>
        <end position="146"/>
    </location>
</feature>
<dbReference type="Proteomes" id="UP001054837">
    <property type="component" value="Unassembled WGS sequence"/>
</dbReference>
<dbReference type="AlphaFoldDB" id="A0AAV4UYX2"/>
<organism evidence="2 3">
    <name type="scientific">Caerostris darwini</name>
    <dbReference type="NCBI Taxonomy" id="1538125"/>
    <lineage>
        <taxon>Eukaryota</taxon>
        <taxon>Metazoa</taxon>
        <taxon>Ecdysozoa</taxon>
        <taxon>Arthropoda</taxon>
        <taxon>Chelicerata</taxon>
        <taxon>Arachnida</taxon>
        <taxon>Araneae</taxon>
        <taxon>Araneomorphae</taxon>
        <taxon>Entelegynae</taxon>
        <taxon>Araneoidea</taxon>
        <taxon>Araneidae</taxon>
        <taxon>Caerostris</taxon>
    </lineage>
</organism>
<gene>
    <name evidence="2" type="ORF">CDAR_563901</name>
</gene>
<keyword evidence="1" id="KW-1133">Transmembrane helix</keyword>
<feature type="transmembrane region" description="Helical" evidence="1">
    <location>
        <begin position="102"/>
        <end position="122"/>
    </location>
</feature>
<accession>A0AAV4UYX2</accession>